<evidence type="ECO:0000313" key="3">
    <source>
        <dbReference type="Ensembl" id="ENSSFAP00005009683.1"/>
    </source>
</evidence>
<reference evidence="3" key="2">
    <citation type="submission" date="2025-08" db="UniProtKB">
        <authorList>
            <consortium name="Ensembl"/>
        </authorList>
    </citation>
    <scope>IDENTIFICATION</scope>
</reference>
<dbReference type="AlphaFoldDB" id="A0A672FSR4"/>
<keyword evidence="1" id="KW-0175">Coiled coil</keyword>
<dbReference type="Proteomes" id="UP000472267">
    <property type="component" value="Chromosome 2"/>
</dbReference>
<dbReference type="Gene3D" id="3.30.70.1820">
    <property type="entry name" value="L1 transposable element, RRM domain"/>
    <property type="match status" value="1"/>
</dbReference>
<feature type="domain" description="L1 transposable element RRM" evidence="2">
    <location>
        <begin position="110"/>
        <end position="205"/>
    </location>
</feature>
<organism evidence="3 4">
    <name type="scientific">Salarias fasciatus</name>
    <name type="common">Jewelled blenny</name>
    <name type="synonym">Blennius fasciatus</name>
    <dbReference type="NCBI Taxonomy" id="181472"/>
    <lineage>
        <taxon>Eukaryota</taxon>
        <taxon>Metazoa</taxon>
        <taxon>Chordata</taxon>
        <taxon>Craniata</taxon>
        <taxon>Vertebrata</taxon>
        <taxon>Euteleostomi</taxon>
        <taxon>Actinopterygii</taxon>
        <taxon>Neopterygii</taxon>
        <taxon>Teleostei</taxon>
        <taxon>Neoteleostei</taxon>
        <taxon>Acanthomorphata</taxon>
        <taxon>Ovalentaria</taxon>
        <taxon>Blenniimorphae</taxon>
        <taxon>Blenniiformes</taxon>
        <taxon>Blennioidei</taxon>
        <taxon>Blenniidae</taxon>
        <taxon>Salariinae</taxon>
        <taxon>Salarias</taxon>
    </lineage>
</organism>
<dbReference type="InterPro" id="IPR043636">
    <property type="entry name" value="L1_RRM_dom"/>
</dbReference>
<sequence>MPSKGQKAAEREEASGASANLSMDAISALLEKHRKSLATDFKTSLTRLEAKFDQHKLMIDDHDQRISSLELLADDVSQRVSELEDAISSLRDDNTKLKAKVSELEDRGRRSNLRVLGLADSTESGRLTEFFAALLQDVFGKDTLPSPPEIDRAHRIGAVRPAPGARPQPVIMRLHRYQIKEQLIREARRKGTLDYRGKKIRIVEDYSAEVMSQRARYRDVMVELYRRGLKPALLYPARLRLTLPSRAKKWINSVEEAQQVIENHTS</sequence>
<name>A0A672FSR4_SALFA</name>
<proteinExistence type="predicted"/>
<feature type="coiled-coil region" evidence="1">
    <location>
        <begin position="45"/>
        <end position="107"/>
    </location>
</feature>
<protein>
    <recommendedName>
        <fullName evidence="2">L1 transposable element RRM domain-containing protein</fullName>
    </recommendedName>
</protein>
<accession>A0A672FSR4</accession>
<dbReference type="PANTHER" id="PTHR11505">
    <property type="entry name" value="L1 TRANSPOSABLE ELEMENT-RELATED"/>
    <property type="match status" value="1"/>
</dbReference>
<keyword evidence="4" id="KW-1185">Reference proteome</keyword>
<evidence type="ECO:0000256" key="1">
    <source>
        <dbReference type="SAM" id="Coils"/>
    </source>
</evidence>
<dbReference type="Gene3D" id="1.20.5.340">
    <property type="match status" value="1"/>
</dbReference>
<evidence type="ECO:0000259" key="2">
    <source>
        <dbReference type="Pfam" id="PF02994"/>
    </source>
</evidence>
<evidence type="ECO:0000313" key="4">
    <source>
        <dbReference type="Proteomes" id="UP000472267"/>
    </source>
</evidence>
<dbReference type="OMA" id="PVIICCH"/>
<reference evidence="3" key="3">
    <citation type="submission" date="2025-09" db="UniProtKB">
        <authorList>
            <consortium name="Ensembl"/>
        </authorList>
    </citation>
    <scope>IDENTIFICATION</scope>
</reference>
<dbReference type="InParanoid" id="A0A672FSR4"/>
<dbReference type="Ensembl" id="ENSSFAT00005010128.1">
    <property type="protein sequence ID" value="ENSSFAP00005009683.1"/>
    <property type="gene ID" value="ENSSFAG00005005528.1"/>
</dbReference>
<reference evidence="3" key="1">
    <citation type="submission" date="2019-06" db="EMBL/GenBank/DDBJ databases">
        <authorList>
            <consortium name="Wellcome Sanger Institute Data Sharing"/>
        </authorList>
    </citation>
    <scope>NUCLEOTIDE SEQUENCE [LARGE SCALE GENOMIC DNA]</scope>
</reference>
<dbReference type="InterPro" id="IPR004244">
    <property type="entry name" value="Transposase_22"/>
</dbReference>
<dbReference type="Pfam" id="PF02994">
    <property type="entry name" value="Transposase_22"/>
    <property type="match status" value="1"/>
</dbReference>